<dbReference type="Proteomes" id="UP001358586">
    <property type="component" value="Chromosome 10"/>
</dbReference>
<dbReference type="EMBL" id="JARKNE010000010">
    <property type="protein sequence ID" value="KAK5794047.1"/>
    <property type="molecule type" value="Genomic_DNA"/>
</dbReference>
<proteinExistence type="predicted"/>
<sequence length="247" mass="28250">MTSSSSSILVDEFQSISKPSYFNSVNYSYWKTRMMCSSKAVILPCGMSPWMVHPFLKSHAHSLYGLGPDEYSRVSLCSNAREIWDQLEVTHEGVNQVKKSNVGILTFNYENFMMKLEEDIKAMSDRFTIIIIKLKSYRKTYPNEEVTLKMLRNLPMSQDAKVTAIEEAKNLETLSLDELIGMEYGTRALVVQWRGACYRYERLQEAVQWPAVCWEVGGQEFESFHVQKGDLILLLNAGKDGQSVEAI</sequence>
<dbReference type="Pfam" id="PF14223">
    <property type="entry name" value="Retrotran_gag_2"/>
    <property type="match status" value="1"/>
</dbReference>
<comment type="caution">
    <text evidence="1">The sequence shown here is derived from an EMBL/GenBank/DDBJ whole genome shotgun (WGS) entry which is preliminary data.</text>
</comment>
<gene>
    <name evidence="1" type="ORF">PVK06_035239</name>
</gene>
<accession>A0ABR0NGA1</accession>
<evidence type="ECO:0000313" key="1">
    <source>
        <dbReference type="EMBL" id="KAK5794047.1"/>
    </source>
</evidence>
<name>A0ABR0NGA1_GOSAR</name>
<protein>
    <submittedName>
        <fullName evidence="1">Uncharacterized protein</fullName>
    </submittedName>
</protein>
<dbReference type="PANTHER" id="PTHR34676">
    <property type="entry name" value="DUF4219 DOMAIN-CONTAINING PROTEIN-RELATED"/>
    <property type="match status" value="1"/>
</dbReference>
<evidence type="ECO:0000313" key="2">
    <source>
        <dbReference type="Proteomes" id="UP001358586"/>
    </source>
</evidence>
<organism evidence="1 2">
    <name type="scientific">Gossypium arboreum</name>
    <name type="common">Tree cotton</name>
    <name type="synonym">Gossypium nanking</name>
    <dbReference type="NCBI Taxonomy" id="29729"/>
    <lineage>
        <taxon>Eukaryota</taxon>
        <taxon>Viridiplantae</taxon>
        <taxon>Streptophyta</taxon>
        <taxon>Embryophyta</taxon>
        <taxon>Tracheophyta</taxon>
        <taxon>Spermatophyta</taxon>
        <taxon>Magnoliopsida</taxon>
        <taxon>eudicotyledons</taxon>
        <taxon>Gunneridae</taxon>
        <taxon>Pentapetalae</taxon>
        <taxon>rosids</taxon>
        <taxon>malvids</taxon>
        <taxon>Malvales</taxon>
        <taxon>Malvaceae</taxon>
        <taxon>Malvoideae</taxon>
        <taxon>Gossypium</taxon>
    </lineage>
</organism>
<keyword evidence="2" id="KW-1185">Reference proteome</keyword>
<reference evidence="1 2" key="1">
    <citation type="submission" date="2023-03" db="EMBL/GenBank/DDBJ databases">
        <title>WGS of Gossypium arboreum.</title>
        <authorList>
            <person name="Yu D."/>
        </authorList>
    </citation>
    <scope>NUCLEOTIDE SEQUENCE [LARGE SCALE GENOMIC DNA]</scope>
    <source>
        <tissue evidence="1">Leaf</tissue>
    </source>
</reference>
<dbReference type="PANTHER" id="PTHR34676:SF8">
    <property type="entry name" value="TRANSMEMBRANE PROTEIN"/>
    <property type="match status" value="1"/>
</dbReference>